<evidence type="ECO:0000256" key="2">
    <source>
        <dbReference type="ARBA" id="ARBA00022523"/>
    </source>
</evidence>
<dbReference type="SUPFAM" id="SSF49854">
    <property type="entry name" value="Spermadhesin, CUB domain"/>
    <property type="match status" value="2"/>
</dbReference>
<evidence type="ECO:0000256" key="7">
    <source>
        <dbReference type="ARBA" id="ARBA00023157"/>
    </source>
</evidence>
<dbReference type="PANTHER" id="PTHR27001:SF931">
    <property type="entry name" value="OS11G0664100 PROTEIN"/>
    <property type="match status" value="1"/>
</dbReference>
<keyword evidence="4 10" id="KW-0732">Signal</keyword>
<evidence type="ECO:0000313" key="13">
    <source>
        <dbReference type="EMBL" id="CAB4278295.1"/>
    </source>
</evidence>
<dbReference type="GO" id="GO:0048046">
    <property type="term" value="C:apoplast"/>
    <property type="evidence" value="ECO:0007669"/>
    <property type="project" value="UniProtKB-SubCell"/>
</dbReference>
<comment type="subcellular location">
    <subcellularLocation>
        <location evidence="1">Secreted</location>
        <location evidence="1">Extracellular space</location>
        <location evidence="1">Apoplast</location>
    </subcellularLocation>
</comment>
<evidence type="ECO:0000256" key="1">
    <source>
        <dbReference type="ARBA" id="ARBA00004271"/>
    </source>
</evidence>
<dbReference type="Pfam" id="PF04674">
    <property type="entry name" value="Phi_1"/>
    <property type="match status" value="1"/>
</dbReference>
<evidence type="ECO:0000256" key="3">
    <source>
        <dbReference type="ARBA" id="ARBA00022525"/>
    </source>
</evidence>
<organism evidence="13 14">
    <name type="scientific">Prunus armeniaca</name>
    <name type="common">Apricot</name>
    <name type="synonym">Armeniaca vulgaris</name>
    <dbReference type="NCBI Taxonomy" id="36596"/>
    <lineage>
        <taxon>Eukaryota</taxon>
        <taxon>Viridiplantae</taxon>
        <taxon>Streptophyta</taxon>
        <taxon>Embryophyta</taxon>
        <taxon>Tracheophyta</taxon>
        <taxon>Spermatophyta</taxon>
        <taxon>Magnoliopsida</taxon>
        <taxon>eudicotyledons</taxon>
        <taxon>Gunneridae</taxon>
        <taxon>Pentapetalae</taxon>
        <taxon>rosids</taxon>
        <taxon>fabids</taxon>
        <taxon>Rosales</taxon>
        <taxon>Rosaceae</taxon>
        <taxon>Amygdaloideae</taxon>
        <taxon>Amygdaleae</taxon>
        <taxon>Prunus</taxon>
    </lineage>
</organism>
<dbReference type="InterPro" id="IPR011009">
    <property type="entry name" value="Kinase-like_dom_sf"/>
</dbReference>
<dbReference type="InterPro" id="IPR000859">
    <property type="entry name" value="CUB_dom"/>
</dbReference>
<dbReference type="PROSITE" id="PS50011">
    <property type="entry name" value="PROTEIN_KINASE_DOM"/>
    <property type="match status" value="1"/>
</dbReference>
<dbReference type="Pfam" id="PF00431">
    <property type="entry name" value="CUB"/>
    <property type="match status" value="2"/>
</dbReference>
<evidence type="ECO:0000259" key="12">
    <source>
        <dbReference type="PROSITE" id="PS50011"/>
    </source>
</evidence>
<feature type="chain" id="PRO_5026827384" description="Protein kinase domain-containing protein" evidence="10">
    <location>
        <begin position="18"/>
        <end position="902"/>
    </location>
</feature>
<evidence type="ECO:0000256" key="5">
    <source>
        <dbReference type="ARBA" id="ARBA00022741"/>
    </source>
</evidence>
<dbReference type="Gene3D" id="2.60.120.290">
    <property type="entry name" value="Spermadhesin, CUB domain"/>
    <property type="match status" value="2"/>
</dbReference>
<dbReference type="Gene3D" id="1.10.510.10">
    <property type="entry name" value="Transferase(Phosphotransferase) domain 1"/>
    <property type="match status" value="1"/>
</dbReference>
<dbReference type="SMART" id="SM00042">
    <property type="entry name" value="CUB"/>
    <property type="match status" value="2"/>
</dbReference>
<evidence type="ECO:0000256" key="4">
    <source>
        <dbReference type="ARBA" id="ARBA00022729"/>
    </source>
</evidence>
<dbReference type="AlphaFoldDB" id="A0A6J5UST7"/>
<evidence type="ECO:0000256" key="8">
    <source>
        <dbReference type="ARBA" id="ARBA00023591"/>
    </source>
</evidence>
<dbReference type="Proteomes" id="UP000507222">
    <property type="component" value="Unassembled WGS sequence"/>
</dbReference>
<gene>
    <name evidence="13" type="ORF">CURHAP_LOCUS28934</name>
</gene>
<dbReference type="InterPro" id="IPR035914">
    <property type="entry name" value="Sperma_CUB_dom_sf"/>
</dbReference>
<dbReference type="GO" id="GO:0005524">
    <property type="term" value="F:ATP binding"/>
    <property type="evidence" value="ECO:0007669"/>
    <property type="project" value="UniProtKB-KW"/>
</dbReference>
<dbReference type="InterPro" id="IPR000719">
    <property type="entry name" value="Prot_kinase_dom"/>
</dbReference>
<evidence type="ECO:0000256" key="9">
    <source>
        <dbReference type="SAM" id="Phobius"/>
    </source>
</evidence>
<feature type="domain" description="Protein kinase" evidence="12">
    <location>
        <begin position="618"/>
        <end position="902"/>
    </location>
</feature>
<keyword evidence="5" id="KW-0547">Nucleotide-binding</keyword>
<dbReference type="InterPro" id="IPR006766">
    <property type="entry name" value="EXORDIUM-like"/>
</dbReference>
<keyword evidence="2" id="KW-0052">Apoplast</keyword>
<feature type="signal peptide" evidence="10">
    <location>
        <begin position="1"/>
        <end position="17"/>
    </location>
</feature>
<dbReference type="PROSITE" id="PS01180">
    <property type="entry name" value="CUB"/>
    <property type="match status" value="2"/>
</dbReference>
<keyword evidence="3" id="KW-0964">Secreted</keyword>
<feature type="domain" description="CUB" evidence="11">
    <location>
        <begin position="450"/>
        <end position="559"/>
    </location>
</feature>
<dbReference type="GO" id="GO:0004672">
    <property type="term" value="F:protein kinase activity"/>
    <property type="evidence" value="ECO:0007669"/>
    <property type="project" value="InterPro"/>
</dbReference>
<feature type="domain" description="CUB" evidence="11">
    <location>
        <begin position="312"/>
        <end position="442"/>
    </location>
</feature>
<name>A0A6J5UST7_PRUAR</name>
<proteinExistence type="inferred from homology"/>
<dbReference type="SUPFAM" id="SSF56112">
    <property type="entry name" value="Protein kinase-like (PK-like)"/>
    <property type="match status" value="1"/>
</dbReference>
<sequence length="902" mass="100799">MVGFILIGTSLYFLAQFQCFSSGESSFGLSYHGGKLMTEPVSVNILWFGTGWQESDREAIRKSVTSLTSSQYLVKDSEVPTLGNWWEIIRQYGDSNNVPVTDRVDLGAECFYTGPELNMTLDQVVYIGRSIFNKSSIKGFDGNLNCHRLFEVNDNSIYHIVFSYTVMFLDSKEQRQLMDMCSGRFQLEVFAGLKVNILWARTPQNAADQCSMLFHGNSYLGPPNGDEKVDSLVGYMLANIAEEVTNQDGSGWVSNDGSGMTVSNSCASPLWRDNGDPPLFRDTEKNMSFNVVGLNGYRYIMPYVWDQKTRNCALKLSETCETNAMVILKKPKGYLRGGIIVNHSNGLQPYPPNQKCRWAIHYPTAKFIRFTINYLSVATDSDDHLLICKSKSKSAECSTLKSNNGRYEKNFKLMSSKAYIEFRTGDQVSFESRGWELSYSAVSCTILGLCYGKEDLYKHDGNSGYVASTSFPYVEGLKCQWVLHGKPGTPVFITFAHINISKGLDFLAIYNGTMQPIANFSGLFTGSDLPQLNLSGEVIIAFTTQTDQGEGWSANFHIAHPVNHDKKVFVVILIVVLALITASVSFLAVALAVVRKKLERINATDSDEGLMLMSIDAIRVENRIGEGPSAVVYRAVSTDGVLVAIKSLRDITAETELQQEIMVKSSSHPNIISFLWHSQDGLGRHYFVFEYMGKGDLSLNLTKRGETLDWDKRISIAFQIGSAIQMLHMYLKPPVYHGNITSENIFLDEFYNAKLGGFGAANYCGSSNRANPEQLSETAEDIWSFGLLLVELLRGEPLVDRETYKNSRRLEEINELLGSQECVDRRLTIPHETCKMGFVKLGEIAKWCIDSSWRVEGGKNNPKIGDVLSGLKQVKLLFSTASGLKQNKQTHCYSKELEQQSQ</sequence>
<evidence type="ECO:0008006" key="15">
    <source>
        <dbReference type="Google" id="ProtNLM"/>
    </source>
</evidence>
<dbReference type="CDD" id="cd00041">
    <property type="entry name" value="CUB"/>
    <property type="match status" value="1"/>
</dbReference>
<comment type="similarity">
    <text evidence="8">Belongs to the EXORDIUM family.</text>
</comment>
<keyword evidence="9" id="KW-0812">Transmembrane</keyword>
<feature type="transmembrane region" description="Helical" evidence="9">
    <location>
        <begin position="568"/>
        <end position="594"/>
    </location>
</feature>
<keyword evidence="9" id="KW-0472">Membrane</keyword>
<dbReference type="EMBL" id="CAEKDK010000004">
    <property type="protein sequence ID" value="CAB4278295.1"/>
    <property type="molecule type" value="Genomic_DNA"/>
</dbReference>
<evidence type="ECO:0000259" key="11">
    <source>
        <dbReference type="PROSITE" id="PS01180"/>
    </source>
</evidence>
<dbReference type="GO" id="GO:0005886">
    <property type="term" value="C:plasma membrane"/>
    <property type="evidence" value="ECO:0007669"/>
    <property type="project" value="TreeGrafter"/>
</dbReference>
<evidence type="ECO:0000313" key="14">
    <source>
        <dbReference type="Proteomes" id="UP000507222"/>
    </source>
</evidence>
<protein>
    <recommendedName>
        <fullName evidence="15">Protein kinase domain-containing protein</fullName>
    </recommendedName>
</protein>
<evidence type="ECO:0000256" key="10">
    <source>
        <dbReference type="SAM" id="SignalP"/>
    </source>
</evidence>
<keyword evidence="6" id="KW-0067">ATP-binding</keyword>
<keyword evidence="7" id="KW-1015">Disulfide bond</keyword>
<evidence type="ECO:0000256" key="6">
    <source>
        <dbReference type="ARBA" id="ARBA00022840"/>
    </source>
</evidence>
<accession>A0A6J5UST7</accession>
<keyword evidence="9" id="KW-1133">Transmembrane helix</keyword>
<reference evidence="13 14" key="1">
    <citation type="submission" date="2020-05" db="EMBL/GenBank/DDBJ databases">
        <authorList>
            <person name="Campoy J."/>
            <person name="Schneeberger K."/>
            <person name="Spophaly S."/>
        </authorList>
    </citation>
    <scope>NUCLEOTIDE SEQUENCE [LARGE SCALE GENOMIC DNA]</scope>
    <source>
        <strain evidence="13">PruArmRojPasFocal</strain>
    </source>
</reference>
<dbReference type="Pfam" id="PF00069">
    <property type="entry name" value="Pkinase"/>
    <property type="match status" value="1"/>
</dbReference>
<dbReference type="PANTHER" id="PTHR27001">
    <property type="entry name" value="OS01G0253100 PROTEIN"/>
    <property type="match status" value="1"/>
</dbReference>